<dbReference type="Gene3D" id="3.10.350.10">
    <property type="entry name" value="LysM domain"/>
    <property type="match status" value="2"/>
</dbReference>
<dbReference type="CDD" id="cd16894">
    <property type="entry name" value="MltD-like"/>
    <property type="match status" value="1"/>
</dbReference>
<organism evidence="5 6">
    <name type="scientific">Acidisarcina polymorpha</name>
    <dbReference type="NCBI Taxonomy" id="2211140"/>
    <lineage>
        <taxon>Bacteria</taxon>
        <taxon>Pseudomonadati</taxon>
        <taxon>Acidobacteriota</taxon>
        <taxon>Terriglobia</taxon>
        <taxon>Terriglobales</taxon>
        <taxon>Acidobacteriaceae</taxon>
        <taxon>Acidisarcina</taxon>
    </lineage>
</organism>
<accession>A0A2Z5FXK7</accession>
<evidence type="ECO:0000313" key="5">
    <source>
        <dbReference type="EMBL" id="AXC11115.1"/>
    </source>
</evidence>
<reference evidence="5 6" key="1">
    <citation type="journal article" date="2018" name="Front. Microbiol.">
        <title>Hydrolytic Capabilities as a Key to Environmental Success: Chitinolytic and Cellulolytic Acidobacteria From Acidic Sub-arctic Soils and Boreal Peatlands.</title>
        <authorList>
            <person name="Belova S.E."/>
            <person name="Ravin N.V."/>
            <person name="Pankratov T.A."/>
            <person name="Rakitin A.L."/>
            <person name="Ivanova A.A."/>
            <person name="Beletsky A.V."/>
            <person name="Mardanov A.V."/>
            <person name="Sinninghe Damste J.S."/>
            <person name="Dedysh S.N."/>
        </authorList>
    </citation>
    <scope>NUCLEOTIDE SEQUENCE [LARGE SCALE GENOMIC DNA]</scope>
    <source>
        <strain evidence="5 6">SBC82</strain>
    </source>
</reference>
<dbReference type="Gene3D" id="1.10.530.10">
    <property type="match status" value="1"/>
</dbReference>
<sequence>MGVSKTLAAVCIAATLFLTGSDSQQALSSPLGKQSQTLGPLTRRPFVLATLAEAAAAPAGSGSVQKAAPPPQAGSQSTVQAQSVSPPLTQQQKNQQQRDQQLIDAVEQAYQAGVNNYRAGHVEAAKANFDYAVDQLLMSGLDIKNDPQLSAEFEHIVDAVNTLEMEALKQGNGFQPHTEPTPVDVANDVTFAVDPTLKAQAQADLKTTQSDLPLVLNDYVASYINYFTNTKIGHNTLVNSLTRASRYKQMIQRVLADEGVPQDLIYQAVAESGFQVRVMNGRGSGAGGMWQFMPGDAHAPPRSAWYDQRFDPEASTRAYGRYIKFLYNQMGDWYLAMAAYDWGAGNVQRAVQRTGYADFWELYRRNALPEETKNYVPIILAATIMAKNPKQYGLDSIVFDPPLITDTVTTNYSVDLRLVSDIVEAPVQEIVALNPSLLRMATPPDESFELHLPPGTKAVYLKRIEEVPVDRRKSWRFHKVAPDETLEEIARSYHVSPKEIAFVNQLGEATDLTGTGSLIIPVSAVANASPSRSTRYVAKRGDTLVTIADRFNVSVDELRGWNHLRGAALTPGHSLYVSEPAHIVAPHGSRHSKMRAPARAHATAKPSTVKTAARSSSHTKVSHSAGTPTTTRVSSTHAASVPKGTKQPSSRP</sequence>
<protein>
    <submittedName>
        <fullName evidence="5">Membrane-bound lytic murein transglycosylase D</fullName>
    </submittedName>
</protein>
<feature type="domain" description="LysM" evidence="4">
    <location>
        <begin position="534"/>
        <end position="577"/>
    </location>
</feature>
<comment type="similarity">
    <text evidence="1">Belongs to the transglycosylase Slt family.</text>
</comment>
<dbReference type="EMBL" id="CP030840">
    <property type="protein sequence ID" value="AXC11115.1"/>
    <property type="molecule type" value="Genomic_DNA"/>
</dbReference>
<feature type="domain" description="HTH cro/C1-type" evidence="3">
    <location>
        <begin position="542"/>
        <end position="558"/>
    </location>
</feature>
<dbReference type="PROSITE" id="PS51782">
    <property type="entry name" value="LYSM"/>
    <property type="match status" value="2"/>
</dbReference>
<dbReference type="SUPFAM" id="SSF54106">
    <property type="entry name" value="LysM domain"/>
    <property type="match status" value="1"/>
</dbReference>
<name>A0A2Z5FXK7_9BACT</name>
<dbReference type="SUPFAM" id="SSF53955">
    <property type="entry name" value="Lysozyme-like"/>
    <property type="match status" value="1"/>
</dbReference>
<proteinExistence type="inferred from homology"/>
<feature type="domain" description="LysM" evidence="4">
    <location>
        <begin position="476"/>
        <end position="520"/>
    </location>
</feature>
<feature type="compositionally biased region" description="Basic residues" evidence="2">
    <location>
        <begin position="588"/>
        <end position="598"/>
    </location>
</feature>
<dbReference type="PANTHER" id="PTHR37423">
    <property type="entry name" value="SOLUBLE LYTIC MUREIN TRANSGLYCOSYLASE-RELATED"/>
    <property type="match status" value="1"/>
</dbReference>
<dbReference type="Pfam" id="PF01464">
    <property type="entry name" value="SLT"/>
    <property type="match status" value="1"/>
</dbReference>
<dbReference type="RefSeq" id="WP_236657321.1">
    <property type="nucleotide sequence ID" value="NZ_CP030840.1"/>
</dbReference>
<dbReference type="KEGG" id="abas:ACPOL_1773"/>
<dbReference type="InterPro" id="IPR023346">
    <property type="entry name" value="Lysozyme-like_dom_sf"/>
</dbReference>
<feature type="region of interest" description="Disordered" evidence="2">
    <location>
        <begin position="59"/>
        <end position="101"/>
    </location>
</feature>
<dbReference type="CDD" id="cd00118">
    <property type="entry name" value="LysM"/>
    <property type="match status" value="2"/>
</dbReference>
<dbReference type="PROSITE" id="PS50943">
    <property type="entry name" value="HTH_CROC1"/>
    <property type="match status" value="1"/>
</dbReference>
<evidence type="ECO:0000256" key="1">
    <source>
        <dbReference type="ARBA" id="ARBA00007734"/>
    </source>
</evidence>
<evidence type="ECO:0000259" key="3">
    <source>
        <dbReference type="PROSITE" id="PS50943"/>
    </source>
</evidence>
<dbReference type="InterPro" id="IPR036779">
    <property type="entry name" value="LysM_dom_sf"/>
</dbReference>
<evidence type="ECO:0000313" key="6">
    <source>
        <dbReference type="Proteomes" id="UP000253606"/>
    </source>
</evidence>
<dbReference type="InterPro" id="IPR008258">
    <property type="entry name" value="Transglycosylase_SLT_dom_1"/>
</dbReference>
<dbReference type="AlphaFoldDB" id="A0A2Z5FXK7"/>
<dbReference type="InterPro" id="IPR018392">
    <property type="entry name" value="LysM"/>
</dbReference>
<evidence type="ECO:0000256" key="2">
    <source>
        <dbReference type="SAM" id="MobiDB-lite"/>
    </source>
</evidence>
<dbReference type="Proteomes" id="UP000253606">
    <property type="component" value="Chromosome"/>
</dbReference>
<feature type="compositionally biased region" description="Polar residues" evidence="2">
    <location>
        <begin position="605"/>
        <end position="638"/>
    </location>
</feature>
<feature type="region of interest" description="Disordered" evidence="2">
    <location>
        <begin position="588"/>
        <end position="652"/>
    </location>
</feature>
<dbReference type="InterPro" id="IPR001387">
    <property type="entry name" value="Cro/C1-type_HTH"/>
</dbReference>
<keyword evidence="6" id="KW-1185">Reference proteome</keyword>
<feature type="compositionally biased region" description="Low complexity" evidence="2">
    <location>
        <begin position="90"/>
        <end position="100"/>
    </location>
</feature>
<dbReference type="SMART" id="SM00257">
    <property type="entry name" value="LysM"/>
    <property type="match status" value="2"/>
</dbReference>
<dbReference type="Pfam" id="PF01476">
    <property type="entry name" value="LysM"/>
    <property type="match status" value="2"/>
</dbReference>
<gene>
    <name evidence="5" type="ORF">ACPOL_1773</name>
</gene>
<evidence type="ECO:0000259" key="4">
    <source>
        <dbReference type="PROSITE" id="PS51782"/>
    </source>
</evidence>
<dbReference type="PANTHER" id="PTHR37423:SF2">
    <property type="entry name" value="MEMBRANE-BOUND LYTIC MUREIN TRANSGLYCOSYLASE C"/>
    <property type="match status" value="1"/>
</dbReference>
<feature type="compositionally biased region" description="Polar residues" evidence="2">
    <location>
        <begin position="73"/>
        <end position="89"/>
    </location>
</feature>